<dbReference type="SUPFAM" id="SSF56112">
    <property type="entry name" value="Protein kinase-like (PK-like)"/>
    <property type="match status" value="1"/>
</dbReference>
<evidence type="ECO:0000256" key="1">
    <source>
        <dbReference type="ARBA" id="ARBA00023186"/>
    </source>
</evidence>
<dbReference type="SUPFAM" id="SSF46565">
    <property type="entry name" value="Chaperone J-domain"/>
    <property type="match status" value="1"/>
</dbReference>
<dbReference type="InterPro" id="IPR001623">
    <property type="entry name" value="DnaJ_domain"/>
</dbReference>
<feature type="domain" description="J" evidence="2">
    <location>
        <begin position="21"/>
        <end position="90"/>
    </location>
</feature>
<sequence>MLVFSAMEVVVMNDKIVLTAEALLAIGATEPERLFSADEATMKQQFRALAARWHPDRCPDTGTTEVFQHVSRLYEAALQKLRGGIWQTPGLLMIKATDGATYKIRYRKERAFELGRQFIAKEVVAYVIENDYADLFDNALAVIGRLPCADPRMAAEINRYLPEVVSQFATAEGRVVVLKKGADQVLLRDLLEHLGGQIDARHVAWIISSLLNVACYLDYAQLAHNAISADNWFISPAQHSGALLGGWWYAVRQGEAMRAAPAMTINYAPFEVMTNRRGDSRTDLELIRAVGRELLGDISGMRLSRAKAVPPPMLDWLRRPAQRSAVDEYQTWANQVLKDSFGKRRFVE</sequence>
<dbReference type="Proteomes" id="UP000035760">
    <property type="component" value="Unassembled WGS sequence"/>
</dbReference>
<dbReference type="PROSITE" id="PS50076">
    <property type="entry name" value="DNAJ_2"/>
    <property type="match status" value="1"/>
</dbReference>
<reference evidence="3" key="2">
    <citation type="submission" date="2014-03" db="EMBL/GenBank/DDBJ databases">
        <title>Candidatus Competibacter-lineage genomes retrieved from metagenomes reveal functional metabolic diversity.</title>
        <authorList>
            <person name="McIlroy S.J."/>
            <person name="Albertsen M."/>
            <person name="Andresen E.K."/>
            <person name="Saunders A.M."/>
            <person name="Kristiansen R."/>
            <person name="Stokholm-Bjerregaard M."/>
            <person name="Nielsen K.L."/>
            <person name="Nielsen P.H."/>
        </authorList>
    </citation>
    <scope>NUCLEOTIDE SEQUENCE</scope>
    <source>
        <strain evidence="3">Run_A_D11</strain>
    </source>
</reference>
<keyword evidence="4" id="KW-1185">Reference proteome</keyword>
<evidence type="ECO:0000313" key="3">
    <source>
        <dbReference type="EMBL" id="CDI02984.1"/>
    </source>
</evidence>
<dbReference type="InterPro" id="IPR036869">
    <property type="entry name" value="J_dom_sf"/>
</dbReference>
<comment type="caution">
    <text evidence="3">The sequence shown here is derived from an EMBL/GenBank/DDBJ whole genome shotgun (WGS) entry which is preliminary data.</text>
</comment>
<dbReference type="CDD" id="cd06257">
    <property type="entry name" value="DnaJ"/>
    <property type="match status" value="1"/>
</dbReference>
<dbReference type="AlphaFoldDB" id="W6M8K5"/>
<dbReference type="Gene3D" id="1.10.287.110">
    <property type="entry name" value="DnaJ domain"/>
    <property type="match status" value="1"/>
</dbReference>
<accession>W6M8K5</accession>
<dbReference type="EMBL" id="CBTJ020000043">
    <property type="protein sequence ID" value="CDI02984.1"/>
    <property type="molecule type" value="Genomic_DNA"/>
</dbReference>
<evidence type="ECO:0000259" key="2">
    <source>
        <dbReference type="PROSITE" id="PS50076"/>
    </source>
</evidence>
<reference evidence="3" key="1">
    <citation type="submission" date="2013-07" db="EMBL/GenBank/DDBJ databases">
        <authorList>
            <person name="McIlroy S."/>
        </authorList>
    </citation>
    <scope>NUCLEOTIDE SEQUENCE [LARGE SCALE GENOMIC DNA]</scope>
    <source>
        <strain evidence="3">Run_A_D11</strain>
    </source>
</reference>
<keyword evidence="1" id="KW-0143">Chaperone</keyword>
<gene>
    <name evidence="3" type="ORF">BN873_360078</name>
</gene>
<protein>
    <recommendedName>
        <fullName evidence="2">J domain-containing protein</fullName>
    </recommendedName>
</protein>
<name>W6M8K5_9GAMM</name>
<proteinExistence type="predicted"/>
<organism evidence="3 4">
    <name type="scientific">Candidatus Competibacter denitrificans Run_A_D11</name>
    <dbReference type="NCBI Taxonomy" id="1400863"/>
    <lineage>
        <taxon>Bacteria</taxon>
        <taxon>Pseudomonadati</taxon>
        <taxon>Pseudomonadota</taxon>
        <taxon>Gammaproteobacteria</taxon>
        <taxon>Candidatus Competibacteraceae</taxon>
        <taxon>Candidatus Competibacter</taxon>
    </lineage>
</organism>
<dbReference type="STRING" id="1400863.BN873_360078"/>
<dbReference type="SMART" id="SM00271">
    <property type="entry name" value="DnaJ"/>
    <property type="match status" value="1"/>
</dbReference>
<dbReference type="InterPro" id="IPR011009">
    <property type="entry name" value="Kinase-like_dom_sf"/>
</dbReference>
<evidence type="ECO:0000313" key="4">
    <source>
        <dbReference type="Proteomes" id="UP000035760"/>
    </source>
</evidence>